<dbReference type="STRING" id="63057.A0A2P5F2Q0"/>
<dbReference type="PANTHER" id="PTHR43490">
    <property type="entry name" value="(+)-NEOMENTHOL DEHYDROGENASE"/>
    <property type="match status" value="1"/>
</dbReference>
<dbReference type="GO" id="GO:0016491">
    <property type="term" value="F:oxidoreductase activity"/>
    <property type="evidence" value="ECO:0007669"/>
    <property type="project" value="UniProtKB-KW"/>
</dbReference>
<proteinExistence type="inferred from homology"/>
<keyword evidence="2" id="KW-0521">NADP</keyword>
<dbReference type="PANTHER" id="PTHR43490:SF98">
    <property type="entry name" value="OS02G0640600 PROTEIN"/>
    <property type="match status" value="1"/>
</dbReference>
<dbReference type="SUPFAM" id="SSF51735">
    <property type="entry name" value="NAD(P)-binding Rossmann-fold domains"/>
    <property type="match status" value="1"/>
</dbReference>
<dbReference type="GO" id="GO:0016020">
    <property type="term" value="C:membrane"/>
    <property type="evidence" value="ECO:0007669"/>
    <property type="project" value="TreeGrafter"/>
</dbReference>
<protein>
    <submittedName>
        <fullName evidence="4">NAD(P)-binding domain containing protein</fullName>
    </submittedName>
</protein>
<dbReference type="InParanoid" id="A0A2P5F2Q0"/>
<evidence type="ECO:0000256" key="3">
    <source>
        <dbReference type="ARBA" id="ARBA00023002"/>
    </source>
</evidence>
<evidence type="ECO:0000313" key="4">
    <source>
        <dbReference type="EMBL" id="PON92029.1"/>
    </source>
</evidence>
<dbReference type="AlphaFoldDB" id="A0A2P5F2Q0"/>
<dbReference type="InterPro" id="IPR036291">
    <property type="entry name" value="NAD(P)-bd_dom_sf"/>
</dbReference>
<dbReference type="Gene3D" id="3.40.50.720">
    <property type="entry name" value="NAD(P)-binding Rossmann-like Domain"/>
    <property type="match status" value="1"/>
</dbReference>
<dbReference type="EMBL" id="JXTC01000069">
    <property type="protein sequence ID" value="PON92029.1"/>
    <property type="molecule type" value="Genomic_DNA"/>
</dbReference>
<organism evidence="4 5">
    <name type="scientific">Trema orientale</name>
    <name type="common">Charcoal tree</name>
    <name type="synonym">Celtis orientalis</name>
    <dbReference type="NCBI Taxonomy" id="63057"/>
    <lineage>
        <taxon>Eukaryota</taxon>
        <taxon>Viridiplantae</taxon>
        <taxon>Streptophyta</taxon>
        <taxon>Embryophyta</taxon>
        <taxon>Tracheophyta</taxon>
        <taxon>Spermatophyta</taxon>
        <taxon>Magnoliopsida</taxon>
        <taxon>eudicotyledons</taxon>
        <taxon>Gunneridae</taxon>
        <taxon>Pentapetalae</taxon>
        <taxon>rosids</taxon>
        <taxon>fabids</taxon>
        <taxon>Rosales</taxon>
        <taxon>Cannabaceae</taxon>
        <taxon>Trema</taxon>
    </lineage>
</organism>
<dbReference type="Proteomes" id="UP000237000">
    <property type="component" value="Unassembled WGS sequence"/>
</dbReference>
<name>A0A2P5F2Q0_TREOI</name>
<comment type="similarity">
    <text evidence="1">Belongs to the short-chain dehydrogenases/reductases (SDR) family.</text>
</comment>
<evidence type="ECO:0000256" key="1">
    <source>
        <dbReference type="ARBA" id="ARBA00006484"/>
    </source>
</evidence>
<reference evidence="5" key="1">
    <citation type="submission" date="2016-06" db="EMBL/GenBank/DDBJ databases">
        <title>Parallel loss of symbiosis genes in relatives of nitrogen-fixing non-legume Parasponia.</title>
        <authorList>
            <person name="Van Velzen R."/>
            <person name="Holmer R."/>
            <person name="Bu F."/>
            <person name="Rutten L."/>
            <person name="Van Zeijl A."/>
            <person name="Liu W."/>
            <person name="Santuari L."/>
            <person name="Cao Q."/>
            <person name="Sharma T."/>
            <person name="Shen D."/>
            <person name="Roswanjaya Y."/>
            <person name="Wardhani T."/>
            <person name="Kalhor M.S."/>
            <person name="Jansen J."/>
            <person name="Van den Hoogen J."/>
            <person name="Gungor B."/>
            <person name="Hartog M."/>
            <person name="Hontelez J."/>
            <person name="Verver J."/>
            <person name="Yang W.-C."/>
            <person name="Schijlen E."/>
            <person name="Repin R."/>
            <person name="Schilthuizen M."/>
            <person name="Schranz E."/>
            <person name="Heidstra R."/>
            <person name="Miyata K."/>
            <person name="Fedorova E."/>
            <person name="Kohlen W."/>
            <person name="Bisseling T."/>
            <person name="Smit S."/>
            <person name="Geurts R."/>
        </authorList>
    </citation>
    <scope>NUCLEOTIDE SEQUENCE [LARGE SCALE GENOMIC DNA]</scope>
    <source>
        <strain evidence="5">cv. RG33-2</strain>
    </source>
</reference>
<comment type="caution">
    <text evidence="4">The sequence shown here is derived from an EMBL/GenBank/DDBJ whole genome shotgun (WGS) entry which is preliminary data.</text>
</comment>
<dbReference type="OrthoDB" id="1933717at2759"/>
<keyword evidence="5" id="KW-1185">Reference proteome</keyword>
<accession>A0A2P5F2Q0</accession>
<keyword evidence="3" id="KW-0560">Oxidoreductase</keyword>
<evidence type="ECO:0000256" key="2">
    <source>
        <dbReference type="ARBA" id="ARBA00022857"/>
    </source>
</evidence>
<evidence type="ECO:0000313" key="5">
    <source>
        <dbReference type="Proteomes" id="UP000237000"/>
    </source>
</evidence>
<sequence>MKRTLLQVNNAEALPGAIDPEAVRAADIAKFIPREWAKGVLSDVENLTEDKIDQILSEFQKDFKEDSLESKGWPTTLSPYIVSKASLNAYTRLVAKKYSDFCINCLHPGYVKTDINCNSGVLTIEECAQSIVSLALLPNGGPTGLFFDIATKF</sequence>
<gene>
    <name evidence="4" type="ORF">TorRG33x02_121010</name>
</gene>